<dbReference type="InterPro" id="IPR027417">
    <property type="entry name" value="P-loop_NTPase"/>
</dbReference>
<comment type="similarity">
    <text evidence="2">Belongs to the ABC transporter superfamily.</text>
</comment>
<gene>
    <name evidence="7" type="ORF">ACETIH_05570</name>
</gene>
<evidence type="ECO:0000256" key="3">
    <source>
        <dbReference type="ARBA" id="ARBA00022448"/>
    </source>
</evidence>
<accession>A0ABV6Y5C5</accession>
<dbReference type="InterPro" id="IPR013563">
    <property type="entry name" value="Oligopep_ABC_C"/>
</dbReference>
<keyword evidence="5 7" id="KW-0067">ATP-binding</keyword>
<dbReference type="PANTHER" id="PTHR43776:SF7">
    <property type="entry name" value="D,D-DIPEPTIDE TRANSPORT ATP-BINDING PROTEIN DDPF-RELATED"/>
    <property type="match status" value="1"/>
</dbReference>
<dbReference type="RefSeq" id="WP_377029087.1">
    <property type="nucleotide sequence ID" value="NZ_JBHOMY010000013.1"/>
</dbReference>
<dbReference type="PROSITE" id="PS00211">
    <property type="entry name" value="ABC_TRANSPORTER_1"/>
    <property type="match status" value="1"/>
</dbReference>
<dbReference type="EMBL" id="JBHOMY010000013">
    <property type="protein sequence ID" value="MFC1456197.1"/>
    <property type="molecule type" value="Genomic_DNA"/>
</dbReference>
<dbReference type="Pfam" id="PF08352">
    <property type="entry name" value="oligo_HPY"/>
    <property type="match status" value="2"/>
</dbReference>
<sequence>MEAPILSVRELTVDFSTDAGNFRAVDGLTFDIPRGKTVALVGESGSGKSVTAQAILQILSKKAKITNGSLLFNDPSNGGSIDIASLRAESDAMHSLRGGRIAMIFQEPMTSLSPLHTIGDQISEALMIHADVDQATANQRTMDVLNRVGFPDPKRALRTYPFELSGGLRQRAMIAMALITRPALLIADEPTTALDVTTQAQILDLIKELQVETGMSVLLITHDLGVVANVADEVVVMYRGRIMEAGSREEIFRNAQHPYLQALMRAVPRFAMADDERLTPIREVKSASLASLDAPQRVQPAGPILKVERLTKSFTLRSGWFAGKSREIRAVSEVDLSLPAGKTLGLVGESGCGKTTVSKMIMRAITPNSGKVLFDDGTGPKDVHKLEGEALTTYRRSVQFIFQDPFSSLNPRMTVYELLTEPLRIHDIGTSDERYERVKHLLEMVGLDQRALRRYPHSFSGGQRQRLGIARALALEPRVLLCDEPVSALDVSVQAQVLNLLKDLQSALGLSYLFVSHNLAVVDYIADTIAVMCRGYIVEEAPKSSLFRNPVHPYTQALLAAVPDPDIDRPLDFTKLRTGGFSQPSAWPEPFRIAPGEFGVMKEIEPGHKVRMGRLTAREAA</sequence>
<dbReference type="InterPro" id="IPR003593">
    <property type="entry name" value="AAA+_ATPase"/>
</dbReference>
<proteinExistence type="inferred from homology"/>
<keyword evidence="4" id="KW-0547">Nucleotide-binding</keyword>
<dbReference type="Gene3D" id="3.40.50.300">
    <property type="entry name" value="P-loop containing nucleotide triphosphate hydrolases"/>
    <property type="match status" value="2"/>
</dbReference>
<evidence type="ECO:0000256" key="4">
    <source>
        <dbReference type="ARBA" id="ARBA00022741"/>
    </source>
</evidence>
<evidence type="ECO:0000256" key="2">
    <source>
        <dbReference type="ARBA" id="ARBA00005417"/>
    </source>
</evidence>
<evidence type="ECO:0000256" key="1">
    <source>
        <dbReference type="ARBA" id="ARBA00004417"/>
    </source>
</evidence>
<feature type="domain" description="ABC transporter" evidence="6">
    <location>
        <begin position="305"/>
        <end position="559"/>
    </location>
</feature>
<dbReference type="Proteomes" id="UP001593940">
    <property type="component" value="Unassembled WGS sequence"/>
</dbReference>
<dbReference type="GO" id="GO:0005524">
    <property type="term" value="F:ATP binding"/>
    <property type="evidence" value="ECO:0007669"/>
    <property type="project" value="UniProtKB-KW"/>
</dbReference>
<comment type="caution">
    <text evidence="7">The sequence shown here is derived from an EMBL/GenBank/DDBJ whole genome shotgun (WGS) entry which is preliminary data.</text>
</comment>
<dbReference type="SMART" id="SM00382">
    <property type="entry name" value="AAA"/>
    <property type="match status" value="2"/>
</dbReference>
<comment type="subcellular location">
    <subcellularLocation>
        <location evidence="1">Cell inner membrane</location>
        <topology evidence="1">Peripheral membrane protein</topology>
    </subcellularLocation>
</comment>
<feature type="domain" description="ABC transporter" evidence="6">
    <location>
        <begin position="8"/>
        <end position="264"/>
    </location>
</feature>
<keyword evidence="3" id="KW-0813">Transport</keyword>
<dbReference type="Pfam" id="PF00005">
    <property type="entry name" value="ABC_tran"/>
    <property type="match status" value="2"/>
</dbReference>
<keyword evidence="8" id="KW-1185">Reference proteome</keyword>
<organism evidence="7 8">
    <name type="scientific">Microvirga arabica</name>
    <dbReference type="NCBI Taxonomy" id="1128671"/>
    <lineage>
        <taxon>Bacteria</taxon>
        <taxon>Pseudomonadati</taxon>
        <taxon>Pseudomonadota</taxon>
        <taxon>Alphaproteobacteria</taxon>
        <taxon>Hyphomicrobiales</taxon>
        <taxon>Methylobacteriaceae</taxon>
        <taxon>Microvirga</taxon>
    </lineage>
</organism>
<dbReference type="PANTHER" id="PTHR43776">
    <property type="entry name" value="TRANSPORT ATP-BINDING PROTEIN"/>
    <property type="match status" value="1"/>
</dbReference>
<name>A0ABV6Y5C5_9HYPH</name>
<evidence type="ECO:0000259" key="6">
    <source>
        <dbReference type="PROSITE" id="PS50893"/>
    </source>
</evidence>
<dbReference type="NCBIfam" id="NF008453">
    <property type="entry name" value="PRK11308.1"/>
    <property type="match status" value="2"/>
</dbReference>
<dbReference type="CDD" id="cd03257">
    <property type="entry name" value="ABC_NikE_OppD_transporters"/>
    <property type="match status" value="2"/>
</dbReference>
<evidence type="ECO:0000313" key="8">
    <source>
        <dbReference type="Proteomes" id="UP001593940"/>
    </source>
</evidence>
<evidence type="ECO:0000313" key="7">
    <source>
        <dbReference type="EMBL" id="MFC1456197.1"/>
    </source>
</evidence>
<dbReference type="InterPro" id="IPR017871">
    <property type="entry name" value="ABC_transporter-like_CS"/>
</dbReference>
<dbReference type="SUPFAM" id="SSF52540">
    <property type="entry name" value="P-loop containing nucleoside triphosphate hydrolases"/>
    <property type="match status" value="2"/>
</dbReference>
<reference evidence="7 8" key="1">
    <citation type="submission" date="2024-09" db="EMBL/GenBank/DDBJ databases">
        <title>Nodulacao em especies de Leguminosae Basais da Amazonia e Caracterizacao dos Rizobios e Bacterias Associadas aos Nodulos.</title>
        <authorList>
            <person name="Jambeiro I.C.A."/>
            <person name="Lopes I.S."/>
            <person name="Aguiar E.R.G.R."/>
            <person name="Santos A.F.J."/>
            <person name="Dos Santos J.M.F."/>
            <person name="Gross E."/>
        </authorList>
    </citation>
    <scope>NUCLEOTIDE SEQUENCE [LARGE SCALE GENOMIC DNA]</scope>
    <source>
        <strain evidence="7 8">BRUESC1165</strain>
    </source>
</reference>
<dbReference type="InterPro" id="IPR003439">
    <property type="entry name" value="ABC_transporter-like_ATP-bd"/>
</dbReference>
<dbReference type="InterPro" id="IPR050319">
    <property type="entry name" value="ABC_transp_ATP-bind"/>
</dbReference>
<protein>
    <submittedName>
        <fullName evidence="7">Dipeptide ABC transporter ATP-binding protein</fullName>
    </submittedName>
</protein>
<evidence type="ECO:0000256" key="5">
    <source>
        <dbReference type="ARBA" id="ARBA00022840"/>
    </source>
</evidence>
<dbReference type="PROSITE" id="PS50893">
    <property type="entry name" value="ABC_TRANSPORTER_2"/>
    <property type="match status" value="2"/>
</dbReference>